<evidence type="ECO:0000256" key="1">
    <source>
        <dbReference type="SAM" id="MobiDB-lite"/>
    </source>
</evidence>
<evidence type="ECO:0000313" key="3">
    <source>
        <dbReference type="Proteomes" id="UP000299102"/>
    </source>
</evidence>
<dbReference type="EMBL" id="BGZK01000758">
    <property type="protein sequence ID" value="GBP59317.1"/>
    <property type="molecule type" value="Genomic_DNA"/>
</dbReference>
<feature type="region of interest" description="Disordered" evidence="1">
    <location>
        <begin position="1"/>
        <end position="70"/>
    </location>
</feature>
<proteinExistence type="predicted"/>
<accession>A0A4C1XAM2</accession>
<organism evidence="2 3">
    <name type="scientific">Eumeta variegata</name>
    <name type="common">Bagworm moth</name>
    <name type="synonym">Eumeta japonica</name>
    <dbReference type="NCBI Taxonomy" id="151549"/>
    <lineage>
        <taxon>Eukaryota</taxon>
        <taxon>Metazoa</taxon>
        <taxon>Ecdysozoa</taxon>
        <taxon>Arthropoda</taxon>
        <taxon>Hexapoda</taxon>
        <taxon>Insecta</taxon>
        <taxon>Pterygota</taxon>
        <taxon>Neoptera</taxon>
        <taxon>Endopterygota</taxon>
        <taxon>Lepidoptera</taxon>
        <taxon>Glossata</taxon>
        <taxon>Ditrysia</taxon>
        <taxon>Tineoidea</taxon>
        <taxon>Psychidae</taxon>
        <taxon>Oiketicinae</taxon>
        <taxon>Eumeta</taxon>
    </lineage>
</organism>
<comment type="caution">
    <text evidence="2">The sequence shown here is derived from an EMBL/GenBank/DDBJ whole genome shotgun (WGS) entry which is preliminary data.</text>
</comment>
<protein>
    <submittedName>
        <fullName evidence="2">Uncharacterized protein</fullName>
    </submittedName>
</protein>
<sequence>MSESPKFISYNRPNPNRPKSRPVAPPRDLNNFPDLAGNKPTPAAASPRFNPWGKPKPTLPPGAAGTVWRSCPPQATRIAPRFRDRGHLIVWRQHPNGDVHPSRR</sequence>
<dbReference type="AlphaFoldDB" id="A0A4C1XAM2"/>
<dbReference type="Proteomes" id="UP000299102">
    <property type="component" value="Unassembled WGS sequence"/>
</dbReference>
<keyword evidence="3" id="KW-1185">Reference proteome</keyword>
<gene>
    <name evidence="2" type="ORF">EVAR_40702_1</name>
</gene>
<reference evidence="2 3" key="1">
    <citation type="journal article" date="2019" name="Commun. Biol.">
        <title>The bagworm genome reveals a unique fibroin gene that provides high tensile strength.</title>
        <authorList>
            <person name="Kono N."/>
            <person name="Nakamura H."/>
            <person name="Ohtoshi R."/>
            <person name="Tomita M."/>
            <person name="Numata K."/>
            <person name="Arakawa K."/>
        </authorList>
    </citation>
    <scope>NUCLEOTIDE SEQUENCE [LARGE SCALE GENOMIC DNA]</scope>
</reference>
<name>A0A4C1XAM2_EUMVA</name>
<evidence type="ECO:0000313" key="2">
    <source>
        <dbReference type="EMBL" id="GBP59317.1"/>
    </source>
</evidence>